<keyword evidence="2" id="KW-0812">Transmembrane</keyword>
<dbReference type="HOGENOM" id="CLU_125822_0_0_6"/>
<comment type="caution">
    <text evidence="3">The sequence shown here is derived from an EMBL/GenBank/DDBJ whole genome shotgun (WGS) entry which is preliminary data.</text>
</comment>
<feature type="transmembrane region" description="Helical" evidence="2">
    <location>
        <begin position="16"/>
        <end position="37"/>
    </location>
</feature>
<dbReference type="Proteomes" id="UP000018438">
    <property type="component" value="Unassembled WGS sequence"/>
</dbReference>
<accession>N8WHP2</accession>
<dbReference type="AlphaFoldDB" id="N8WHP2"/>
<protein>
    <submittedName>
        <fullName evidence="3">Uncharacterized protein</fullName>
    </submittedName>
</protein>
<organism evidence="3 4">
    <name type="scientific">Acinetobacter schindleri NIPH 900</name>
    <dbReference type="NCBI Taxonomy" id="1217675"/>
    <lineage>
        <taxon>Bacteria</taxon>
        <taxon>Pseudomonadati</taxon>
        <taxon>Pseudomonadota</taxon>
        <taxon>Gammaproteobacteria</taxon>
        <taxon>Moraxellales</taxon>
        <taxon>Moraxellaceae</taxon>
        <taxon>Acinetobacter</taxon>
    </lineage>
</organism>
<proteinExistence type="predicted"/>
<name>N8WHP2_9GAMM</name>
<evidence type="ECO:0000256" key="2">
    <source>
        <dbReference type="SAM" id="Phobius"/>
    </source>
</evidence>
<dbReference type="EMBL" id="APPI01000025">
    <property type="protein sequence ID" value="ENV11582.1"/>
    <property type="molecule type" value="Genomic_DNA"/>
</dbReference>
<keyword evidence="2" id="KW-1133">Transmembrane helix</keyword>
<evidence type="ECO:0000256" key="1">
    <source>
        <dbReference type="SAM" id="MobiDB-lite"/>
    </source>
</evidence>
<sequence length="184" mass="20483">MVELFKLSEWKHSESFFIGFLSLLPFCLFNAMAYLLYKKWEIIMMKKTVFLLGLGFGTLVLTACQSTPQPYNGQSGYEVIEQGANTATLRYTLSGRTSQDEGKLQAACRQALGTSKNWNVSVLSSNEISNTALPDEQYGRQLGNSRTQISLSNTPDLYNTENPGARDALNARPSTLRVIQFTCS</sequence>
<reference evidence="3 4" key="1">
    <citation type="submission" date="2013-02" db="EMBL/GenBank/DDBJ databases">
        <title>The Genome Sequence of Acinetobacter schindleri NIPH 900.</title>
        <authorList>
            <consortium name="The Broad Institute Genome Sequencing Platform"/>
            <consortium name="The Broad Institute Genome Sequencing Center for Infectious Disease"/>
            <person name="Cerqueira G."/>
            <person name="Feldgarden M."/>
            <person name="Courvalin P."/>
            <person name="Perichon B."/>
            <person name="Grillot-Courvalin C."/>
            <person name="Clermont D."/>
            <person name="Rocha E."/>
            <person name="Yoon E.-J."/>
            <person name="Nemec A."/>
            <person name="Walker B."/>
            <person name="Young S.K."/>
            <person name="Zeng Q."/>
            <person name="Gargeya S."/>
            <person name="Fitzgerald M."/>
            <person name="Haas B."/>
            <person name="Abouelleil A."/>
            <person name="Alvarado L."/>
            <person name="Arachchi H.M."/>
            <person name="Berlin A.M."/>
            <person name="Chapman S.B."/>
            <person name="Dewar J."/>
            <person name="Goldberg J."/>
            <person name="Griggs A."/>
            <person name="Gujja S."/>
            <person name="Hansen M."/>
            <person name="Howarth C."/>
            <person name="Imamovic A."/>
            <person name="Larimer J."/>
            <person name="McCowan C."/>
            <person name="Murphy C."/>
            <person name="Neiman D."/>
            <person name="Pearson M."/>
            <person name="Priest M."/>
            <person name="Roberts A."/>
            <person name="Saif S."/>
            <person name="Shea T."/>
            <person name="Sisk P."/>
            <person name="Sykes S."/>
            <person name="Wortman J."/>
            <person name="Nusbaum C."/>
            <person name="Birren B."/>
        </authorList>
    </citation>
    <scope>NUCLEOTIDE SEQUENCE [LARGE SCALE GENOMIC DNA]</scope>
    <source>
        <strain evidence="3 4">NIPH 900</strain>
    </source>
</reference>
<feature type="compositionally biased region" description="Polar residues" evidence="1">
    <location>
        <begin position="145"/>
        <end position="162"/>
    </location>
</feature>
<gene>
    <name evidence="3" type="ORF">F965_03070</name>
</gene>
<keyword evidence="2" id="KW-0472">Membrane</keyword>
<evidence type="ECO:0000313" key="4">
    <source>
        <dbReference type="Proteomes" id="UP000018438"/>
    </source>
</evidence>
<feature type="region of interest" description="Disordered" evidence="1">
    <location>
        <begin position="145"/>
        <end position="168"/>
    </location>
</feature>
<evidence type="ECO:0000313" key="3">
    <source>
        <dbReference type="EMBL" id="ENV11582.1"/>
    </source>
</evidence>
<dbReference type="PATRIC" id="fig|1217675.3.peg.2975"/>
<keyword evidence="4" id="KW-1185">Reference proteome</keyword>